<dbReference type="Proteomes" id="UP000184485">
    <property type="component" value="Unassembled WGS sequence"/>
</dbReference>
<proteinExistence type="inferred from homology"/>
<dbReference type="InterPro" id="IPR052186">
    <property type="entry name" value="Hydantoin_racemase-like"/>
</dbReference>
<sequence length="243" mass="25058">MRIQIINPGSAPGTTARIAAAGRAFASRGTEVIAVPATDAPASIEGPVEAALALAGLVEQVARGESDGVSGHIIAAFDDPGLDAARSLARAPVIGIGEAAFHLASLVAGRFTVITTHARTVPLIEHNLVRYGFSARCVRVRVAEISLHSLDDLHSAARDRISAEIDRAIREDRSEAIVLGTAGLADLARSLSSEHGLPVIEGVSAAVRLVESLVSLGLATSKIGGWAPPRRKSLPARLSGLGD</sequence>
<evidence type="ECO:0000313" key="3">
    <source>
        <dbReference type="Proteomes" id="UP000184485"/>
    </source>
</evidence>
<reference evidence="2 3" key="1">
    <citation type="submission" date="2016-11" db="EMBL/GenBank/DDBJ databases">
        <authorList>
            <person name="Jaros S."/>
            <person name="Januszkiewicz K."/>
            <person name="Wedrychowicz H."/>
        </authorList>
    </citation>
    <scope>NUCLEOTIDE SEQUENCE [LARGE SCALE GENOMIC DNA]</scope>
    <source>
        <strain evidence="2 3">DSM 19436</strain>
    </source>
</reference>
<dbReference type="PANTHER" id="PTHR28047">
    <property type="entry name" value="PROTEIN DCG1"/>
    <property type="match status" value="1"/>
</dbReference>
<dbReference type="PANTHER" id="PTHR28047:SF5">
    <property type="entry name" value="PROTEIN DCG1"/>
    <property type="match status" value="1"/>
</dbReference>
<dbReference type="RefSeq" id="WP_073057863.1">
    <property type="nucleotide sequence ID" value="NZ_FQUP01000006.1"/>
</dbReference>
<dbReference type="OrthoDB" id="9791723at2"/>
<comment type="similarity">
    <text evidence="1">Belongs to the HyuE racemase family.</text>
</comment>
<gene>
    <name evidence="2" type="ORF">SAMN02745157_4612</name>
</gene>
<dbReference type="Pfam" id="PF01177">
    <property type="entry name" value="Asp_Glu_race"/>
    <property type="match status" value="1"/>
</dbReference>
<dbReference type="AlphaFoldDB" id="A0A1M5LJ75"/>
<dbReference type="EMBL" id="FQUP01000006">
    <property type="protein sequence ID" value="SHG65065.1"/>
    <property type="molecule type" value="Genomic_DNA"/>
</dbReference>
<protein>
    <submittedName>
        <fullName evidence="2">Allantoin racemase</fullName>
    </submittedName>
</protein>
<dbReference type="STRING" id="1122133.SAMN02745157_4612"/>
<evidence type="ECO:0000313" key="2">
    <source>
        <dbReference type="EMBL" id="SHG65065.1"/>
    </source>
</evidence>
<dbReference type="GO" id="GO:0047661">
    <property type="term" value="F:amino-acid racemase activity"/>
    <property type="evidence" value="ECO:0007669"/>
    <property type="project" value="InterPro"/>
</dbReference>
<dbReference type="InterPro" id="IPR015942">
    <property type="entry name" value="Asp/Glu/hydantoin_racemase"/>
</dbReference>
<name>A0A1M5LJ75_9HYPH</name>
<organism evidence="2 3">
    <name type="scientific">Kaistia soli DSM 19436</name>
    <dbReference type="NCBI Taxonomy" id="1122133"/>
    <lineage>
        <taxon>Bacteria</taxon>
        <taxon>Pseudomonadati</taxon>
        <taxon>Pseudomonadota</taxon>
        <taxon>Alphaproteobacteria</taxon>
        <taxon>Hyphomicrobiales</taxon>
        <taxon>Kaistiaceae</taxon>
        <taxon>Kaistia</taxon>
    </lineage>
</organism>
<keyword evidence="3" id="KW-1185">Reference proteome</keyword>
<accession>A0A1M5LJ75</accession>
<dbReference type="Gene3D" id="3.40.50.12500">
    <property type="match status" value="1"/>
</dbReference>
<evidence type="ECO:0000256" key="1">
    <source>
        <dbReference type="ARBA" id="ARBA00038414"/>
    </source>
</evidence>
<dbReference type="InterPro" id="IPR053714">
    <property type="entry name" value="Iso_Racemase_Enz_sf"/>
</dbReference>